<sequence>MQKLETEFWKYAMVEAGHAAYTDRFHELARLVPRLVTPENKRIERNGSLKRNPDKRGNGGEPNRDMNAFATTTNLVKRDYKGTIPKCISCNLHHPPEMPYWACSNYDRPRHMAKDYRVALRMVNPVNARNLTTAPGACYECGGTDYFKATCPRLNQAQRLRGNHPNQVVAGNWGQGRRNNDNQARGRAFMLGAKEARQDMNIVTGTFTLNDHYATTLFDFGVEYSFISTTFIPLLVIEPSDFGFGYEIEIASGQLVEIDKVIRGCKLEIEGHMFDINLIPFGSGSFDVIIGID</sequence>
<reference evidence="2" key="2">
    <citation type="submission" date="2022-01" db="EMBL/GenBank/DDBJ databases">
        <authorList>
            <person name="Yamashiro T."/>
            <person name="Shiraishi A."/>
            <person name="Satake H."/>
            <person name="Nakayama K."/>
        </authorList>
    </citation>
    <scope>NUCLEOTIDE SEQUENCE</scope>
</reference>
<dbReference type="InterPro" id="IPR032567">
    <property type="entry name" value="RTL1-rel"/>
</dbReference>
<keyword evidence="2" id="KW-0808">Transferase</keyword>
<proteinExistence type="predicted"/>
<keyword evidence="3" id="KW-1185">Reference proteome</keyword>
<keyword evidence="2" id="KW-0548">Nucleotidyltransferase</keyword>
<feature type="compositionally biased region" description="Basic and acidic residues" evidence="1">
    <location>
        <begin position="42"/>
        <end position="64"/>
    </location>
</feature>
<organism evidence="2 3">
    <name type="scientific">Tanacetum coccineum</name>
    <dbReference type="NCBI Taxonomy" id="301880"/>
    <lineage>
        <taxon>Eukaryota</taxon>
        <taxon>Viridiplantae</taxon>
        <taxon>Streptophyta</taxon>
        <taxon>Embryophyta</taxon>
        <taxon>Tracheophyta</taxon>
        <taxon>Spermatophyta</taxon>
        <taxon>Magnoliopsida</taxon>
        <taxon>eudicotyledons</taxon>
        <taxon>Gunneridae</taxon>
        <taxon>Pentapetalae</taxon>
        <taxon>asterids</taxon>
        <taxon>campanulids</taxon>
        <taxon>Asterales</taxon>
        <taxon>Asteraceae</taxon>
        <taxon>Asteroideae</taxon>
        <taxon>Anthemideae</taxon>
        <taxon>Anthemidinae</taxon>
        <taxon>Tanacetum</taxon>
    </lineage>
</organism>
<dbReference type="Pfam" id="PF08284">
    <property type="entry name" value="RVP_2"/>
    <property type="match status" value="1"/>
</dbReference>
<evidence type="ECO:0000256" key="1">
    <source>
        <dbReference type="SAM" id="MobiDB-lite"/>
    </source>
</evidence>
<name>A0ABQ5CFY8_9ASTR</name>
<evidence type="ECO:0000313" key="3">
    <source>
        <dbReference type="Proteomes" id="UP001151760"/>
    </source>
</evidence>
<evidence type="ECO:0000313" key="2">
    <source>
        <dbReference type="EMBL" id="GJT24074.1"/>
    </source>
</evidence>
<keyword evidence="2" id="KW-0695">RNA-directed DNA polymerase</keyword>
<reference evidence="2" key="1">
    <citation type="journal article" date="2022" name="Int. J. Mol. Sci.">
        <title>Draft Genome of Tanacetum Coccineum: Genomic Comparison of Closely Related Tanacetum-Family Plants.</title>
        <authorList>
            <person name="Yamashiro T."/>
            <person name="Shiraishi A."/>
            <person name="Nakayama K."/>
            <person name="Satake H."/>
        </authorList>
    </citation>
    <scope>NUCLEOTIDE SEQUENCE</scope>
</reference>
<dbReference type="PANTHER" id="PTHR15503:SF45">
    <property type="entry name" value="RNA-DIRECTED DNA POLYMERASE HOMOLOG"/>
    <property type="match status" value="1"/>
</dbReference>
<dbReference type="PANTHER" id="PTHR15503">
    <property type="entry name" value="LDOC1 RELATED"/>
    <property type="match status" value="1"/>
</dbReference>
<dbReference type="InterPro" id="IPR021109">
    <property type="entry name" value="Peptidase_aspartic_dom_sf"/>
</dbReference>
<dbReference type="Proteomes" id="UP001151760">
    <property type="component" value="Unassembled WGS sequence"/>
</dbReference>
<protein>
    <submittedName>
        <fullName evidence="2">Reverse transcriptase domain-containing protein</fullName>
    </submittedName>
</protein>
<feature type="region of interest" description="Disordered" evidence="1">
    <location>
        <begin position="42"/>
        <end position="67"/>
    </location>
</feature>
<gene>
    <name evidence="2" type="ORF">Tco_0894011</name>
</gene>
<dbReference type="CDD" id="cd00303">
    <property type="entry name" value="retropepsin_like"/>
    <property type="match status" value="1"/>
</dbReference>
<comment type="caution">
    <text evidence="2">The sequence shown here is derived from an EMBL/GenBank/DDBJ whole genome shotgun (WGS) entry which is preliminary data.</text>
</comment>
<dbReference type="GO" id="GO:0003964">
    <property type="term" value="F:RNA-directed DNA polymerase activity"/>
    <property type="evidence" value="ECO:0007669"/>
    <property type="project" value="UniProtKB-KW"/>
</dbReference>
<accession>A0ABQ5CFY8</accession>
<dbReference type="EMBL" id="BQNB010014106">
    <property type="protein sequence ID" value="GJT24074.1"/>
    <property type="molecule type" value="Genomic_DNA"/>
</dbReference>
<dbReference type="Gene3D" id="2.40.70.10">
    <property type="entry name" value="Acid Proteases"/>
    <property type="match status" value="1"/>
</dbReference>